<dbReference type="EMBL" id="FUEG01000001">
    <property type="protein sequence ID" value="SJK98015.1"/>
    <property type="molecule type" value="Genomic_DNA"/>
</dbReference>
<feature type="transmembrane region" description="Helical" evidence="7">
    <location>
        <begin position="70"/>
        <end position="91"/>
    </location>
</feature>
<gene>
    <name evidence="8" type="ORF">ARMOST_01271</name>
</gene>
<dbReference type="GO" id="GO:0030134">
    <property type="term" value="C:COPII-coated ER to Golgi transport vesicle"/>
    <property type="evidence" value="ECO:0007669"/>
    <property type="project" value="TreeGrafter"/>
</dbReference>
<evidence type="ECO:0000256" key="2">
    <source>
        <dbReference type="ARBA" id="ARBA00022692"/>
    </source>
</evidence>
<proteinExistence type="inferred from homology"/>
<dbReference type="Proteomes" id="UP000219338">
    <property type="component" value="Unassembled WGS sequence"/>
</dbReference>
<dbReference type="OMA" id="LMGWPIV"/>
<dbReference type="InterPro" id="IPR045176">
    <property type="entry name" value="Got1"/>
</dbReference>
<sequence>MDFGRIMFSTESDDVSGHVCPSSFPFSLYDAPPFNMWLSDAQKIGVALTTFGALFMLLGVMLFFDGALLALGNILFVSGLTLIIGPQKTFYFFARKQKLRGTICFLGGIILVFIKWPFVGMVVETFGFLNLFGDFFPVIITFLRQLPFIGTALSLPYVRDVVDRIAGSRTSAV</sequence>
<keyword evidence="5 7" id="KW-0472">Membrane</keyword>
<keyword evidence="4" id="KW-0333">Golgi apparatus</keyword>
<dbReference type="AlphaFoldDB" id="A0A284QNI2"/>
<evidence type="ECO:0000256" key="6">
    <source>
        <dbReference type="ARBA" id="ARBA00025799"/>
    </source>
</evidence>
<dbReference type="GO" id="GO:0000137">
    <property type="term" value="C:Golgi cis cisterna"/>
    <property type="evidence" value="ECO:0007669"/>
    <property type="project" value="TreeGrafter"/>
</dbReference>
<keyword evidence="3 7" id="KW-1133">Transmembrane helix</keyword>
<dbReference type="Pfam" id="PF04178">
    <property type="entry name" value="Got1"/>
    <property type="match status" value="1"/>
</dbReference>
<dbReference type="InterPro" id="IPR007305">
    <property type="entry name" value="Vesicle_transpt_Got1/SFT2"/>
</dbReference>
<dbReference type="GO" id="GO:0042147">
    <property type="term" value="P:retrograde transport, endosome to Golgi"/>
    <property type="evidence" value="ECO:0007669"/>
    <property type="project" value="InterPro"/>
</dbReference>
<keyword evidence="9" id="KW-1185">Reference proteome</keyword>
<dbReference type="GO" id="GO:0005783">
    <property type="term" value="C:endoplasmic reticulum"/>
    <property type="evidence" value="ECO:0007669"/>
    <property type="project" value="TreeGrafter"/>
</dbReference>
<evidence type="ECO:0000256" key="5">
    <source>
        <dbReference type="ARBA" id="ARBA00023136"/>
    </source>
</evidence>
<evidence type="ECO:0000313" key="8">
    <source>
        <dbReference type="EMBL" id="SJK98015.1"/>
    </source>
</evidence>
<evidence type="ECO:0000313" key="9">
    <source>
        <dbReference type="Proteomes" id="UP000219338"/>
    </source>
</evidence>
<dbReference type="PANTHER" id="PTHR21493">
    <property type="entry name" value="CGI-141-RELATED/LIPASE CONTAINING PROTEIN"/>
    <property type="match status" value="1"/>
</dbReference>
<comment type="subcellular location">
    <subcellularLocation>
        <location evidence="1">Golgi apparatus membrane</location>
        <topology evidence="1">Multi-pass membrane protein</topology>
    </subcellularLocation>
</comment>
<dbReference type="STRING" id="47428.A0A284QNI2"/>
<accession>A0A284QNI2</accession>
<dbReference type="GO" id="GO:0005829">
    <property type="term" value="C:cytosol"/>
    <property type="evidence" value="ECO:0007669"/>
    <property type="project" value="GOC"/>
</dbReference>
<dbReference type="PANTHER" id="PTHR21493:SF9">
    <property type="entry name" value="GOLGI TRANSPORT PROTEIN 1-RELATED"/>
    <property type="match status" value="1"/>
</dbReference>
<reference evidence="9" key="1">
    <citation type="journal article" date="2017" name="Nat. Ecol. Evol.">
        <title>Genome expansion and lineage-specific genetic innovations in the forest pathogenic fungi Armillaria.</title>
        <authorList>
            <person name="Sipos G."/>
            <person name="Prasanna A.N."/>
            <person name="Walter M.C."/>
            <person name="O'Connor E."/>
            <person name="Balint B."/>
            <person name="Krizsan K."/>
            <person name="Kiss B."/>
            <person name="Hess J."/>
            <person name="Varga T."/>
            <person name="Slot J."/>
            <person name="Riley R."/>
            <person name="Boka B."/>
            <person name="Rigling D."/>
            <person name="Barry K."/>
            <person name="Lee J."/>
            <person name="Mihaltcheva S."/>
            <person name="LaButti K."/>
            <person name="Lipzen A."/>
            <person name="Waldron R."/>
            <person name="Moloney N.M."/>
            <person name="Sperisen C."/>
            <person name="Kredics L."/>
            <person name="Vagvoelgyi C."/>
            <person name="Patrignani A."/>
            <person name="Fitzpatrick D."/>
            <person name="Nagy I."/>
            <person name="Doyle S."/>
            <person name="Anderson J.B."/>
            <person name="Grigoriev I.V."/>
            <person name="Gueldener U."/>
            <person name="Muensterkoetter M."/>
            <person name="Nagy L.G."/>
        </authorList>
    </citation>
    <scope>NUCLEOTIDE SEQUENCE [LARGE SCALE GENOMIC DNA]</scope>
    <source>
        <strain evidence="9">C18/9</strain>
    </source>
</reference>
<evidence type="ECO:0000256" key="3">
    <source>
        <dbReference type="ARBA" id="ARBA00022989"/>
    </source>
</evidence>
<feature type="transmembrane region" description="Helical" evidence="7">
    <location>
        <begin position="103"/>
        <end position="123"/>
    </location>
</feature>
<comment type="similarity">
    <text evidence="6">Belongs to the GOT1 family.</text>
</comment>
<dbReference type="GO" id="GO:0006888">
    <property type="term" value="P:endoplasmic reticulum to Golgi vesicle-mediated transport"/>
    <property type="evidence" value="ECO:0007669"/>
    <property type="project" value="InterPro"/>
</dbReference>
<keyword evidence="2 7" id="KW-0812">Transmembrane</keyword>
<evidence type="ECO:0000256" key="1">
    <source>
        <dbReference type="ARBA" id="ARBA00004653"/>
    </source>
</evidence>
<feature type="transmembrane region" description="Helical" evidence="7">
    <location>
        <begin position="135"/>
        <end position="158"/>
    </location>
</feature>
<feature type="transmembrane region" description="Helical" evidence="7">
    <location>
        <begin position="44"/>
        <end position="64"/>
    </location>
</feature>
<organism evidence="8 9">
    <name type="scientific">Armillaria ostoyae</name>
    <name type="common">Armillaria root rot fungus</name>
    <dbReference type="NCBI Taxonomy" id="47428"/>
    <lineage>
        <taxon>Eukaryota</taxon>
        <taxon>Fungi</taxon>
        <taxon>Dikarya</taxon>
        <taxon>Basidiomycota</taxon>
        <taxon>Agaricomycotina</taxon>
        <taxon>Agaricomycetes</taxon>
        <taxon>Agaricomycetidae</taxon>
        <taxon>Agaricales</taxon>
        <taxon>Marasmiineae</taxon>
        <taxon>Physalacriaceae</taxon>
        <taxon>Armillaria</taxon>
    </lineage>
</organism>
<evidence type="ECO:0000256" key="4">
    <source>
        <dbReference type="ARBA" id="ARBA00023034"/>
    </source>
</evidence>
<protein>
    <submittedName>
        <fullName evidence="8">Probable GOT1-Membrane protein required for ER to Golgi transport</fullName>
    </submittedName>
</protein>
<evidence type="ECO:0000256" key="7">
    <source>
        <dbReference type="SAM" id="Phobius"/>
    </source>
</evidence>
<dbReference type="OrthoDB" id="204784at2759"/>
<name>A0A284QNI2_ARMOS</name>
<dbReference type="GO" id="GO:0000139">
    <property type="term" value="C:Golgi membrane"/>
    <property type="evidence" value="ECO:0007669"/>
    <property type="project" value="UniProtKB-SubCell"/>
</dbReference>